<dbReference type="Proteomes" id="UP001596107">
    <property type="component" value="Unassembled WGS sequence"/>
</dbReference>
<keyword evidence="10" id="KW-1185">Reference proteome</keyword>
<evidence type="ECO:0000256" key="1">
    <source>
        <dbReference type="ARBA" id="ARBA00004571"/>
    </source>
</evidence>
<evidence type="ECO:0000256" key="8">
    <source>
        <dbReference type="SAM" id="SignalP"/>
    </source>
</evidence>
<dbReference type="InterPro" id="IPR005017">
    <property type="entry name" value="OMPP1/FadL/TodX"/>
</dbReference>
<evidence type="ECO:0000313" key="10">
    <source>
        <dbReference type="Proteomes" id="UP001596107"/>
    </source>
</evidence>
<dbReference type="Pfam" id="PF03349">
    <property type="entry name" value="Toluene_X"/>
    <property type="match status" value="1"/>
</dbReference>
<protein>
    <submittedName>
        <fullName evidence="9">OmpP1/FadL family transporter</fullName>
    </submittedName>
</protein>
<dbReference type="SUPFAM" id="SSF56935">
    <property type="entry name" value="Porins"/>
    <property type="match status" value="1"/>
</dbReference>
<keyword evidence="3" id="KW-1134">Transmembrane beta strand</keyword>
<dbReference type="PANTHER" id="PTHR35093:SF8">
    <property type="entry name" value="OUTER MEMBRANE PROTEIN NMB0088-RELATED"/>
    <property type="match status" value="1"/>
</dbReference>
<evidence type="ECO:0000256" key="7">
    <source>
        <dbReference type="ARBA" id="ARBA00023237"/>
    </source>
</evidence>
<dbReference type="RefSeq" id="WP_223020940.1">
    <property type="nucleotide sequence ID" value="NZ_CP078143.1"/>
</dbReference>
<evidence type="ECO:0000256" key="2">
    <source>
        <dbReference type="ARBA" id="ARBA00008163"/>
    </source>
</evidence>
<dbReference type="EMBL" id="JBHSNB010000002">
    <property type="protein sequence ID" value="MFC5585793.1"/>
    <property type="molecule type" value="Genomic_DNA"/>
</dbReference>
<comment type="similarity">
    <text evidence="2">Belongs to the OmpP1/FadL family.</text>
</comment>
<name>A0ABW0TAJ1_9HYPH</name>
<gene>
    <name evidence="9" type="ORF">ACFPOD_11785</name>
</gene>
<keyword evidence="7" id="KW-0998">Cell outer membrane</keyword>
<evidence type="ECO:0000256" key="3">
    <source>
        <dbReference type="ARBA" id="ARBA00022452"/>
    </source>
</evidence>
<evidence type="ECO:0000313" key="9">
    <source>
        <dbReference type="EMBL" id="MFC5585793.1"/>
    </source>
</evidence>
<evidence type="ECO:0000256" key="5">
    <source>
        <dbReference type="ARBA" id="ARBA00022729"/>
    </source>
</evidence>
<evidence type="ECO:0000256" key="6">
    <source>
        <dbReference type="ARBA" id="ARBA00023136"/>
    </source>
</evidence>
<accession>A0ABW0TAJ1</accession>
<keyword evidence="4" id="KW-0812">Transmembrane</keyword>
<keyword evidence="5 8" id="KW-0732">Signal</keyword>
<evidence type="ECO:0000256" key="4">
    <source>
        <dbReference type="ARBA" id="ARBA00022692"/>
    </source>
</evidence>
<reference evidence="10" key="1">
    <citation type="journal article" date="2019" name="Int. J. Syst. Evol. Microbiol.">
        <title>The Global Catalogue of Microorganisms (GCM) 10K type strain sequencing project: providing services to taxonomists for standard genome sequencing and annotation.</title>
        <authorList>
            <consortium name="The Broad Institute Genomics Platform"/>
            <consortium name="The Broad Institute Genome Sequencing Center for Infectious Disease"/>
            <person name="Wu L."/>
            <person name="Ma J."/>
        </authorList>
    </citation>
    <scope>NUCLEOTIDE SEQUENCE [LARGE SCALE GENOMIC DNA]</scope>
    <source>
        <strain evidence="10">JCM 3366</strain>
    </source>
</reference>
<feature type="chain" id="PRO_5047029101" evidence="8">
    <location>
        <begin position="23"/>
        <end position="370"/>
    </location>
</feature>
<organism evidence="9 10">
    <name type="scientific">Nitratireductor kimnyeongensis</name>
    <dbReference type="NCBI Taxonomy" id="430679"/>
    <lineage>
        <taxon>Bacteria</taxon>
        <taxon>Pseudomonadati</taxon>
        <taxon>Pseudomonadota</taxon>
        <taxon>Alphaproteobacteria</taxon>
        <taxon>Hyphomicrobiales</taxon>
        <taxon>Phyllobacteriaceae</taxon>
        <taxon>Nitratireductor</taxon>
    </lineage>
</organism>
<keyword evidence="6" id="KW-0472">Membrane</keyword>
<proteinExistence type="inferred from homology"/>
<feature type="signal peptide" evidence="8">
    <location>
        <begin position="1"/>
        <end position="22"/>
    </location>
</feature>
<comment type="caution">
    <text evidence="9">The sequence shown here is derived from an EMBL/GenBank/DDBJ whole genome shotgun (WGS) entry which is preliminary data.</text>
</comment>
<sequence length="370" mass="38942">MRMVRILSATTVLAAAIGSAQAGGFSRGTADTDILYEDGNFNMRAGAIIVVPTQKFSKSTNPALVGTDYLDTYVIPSGAVKFKVTENLSCAGTYTDVYGAASTYESPFGPAPSLKLSEKFTVTEFGATCAVFMNMGKGRLAVLGGAFLEKFNYDFVGGAGALHVDLTSSAVGWRAGLAYEIPDIAFRTELMYRSGTSHDATGSGSLMVAPGVFVPVPAAGDGELPQSVELKVQSGIAPGWLAFGSVRWTDWSVNETLNLNVTGVGTSQNQYYWRDGWTVTGGVGHAFTDNVSGLVSLQWDRGVSTGYDFRTDKWLLAAGVSVKDSLGGELRLGGALSYLASAEATKGNEIGNAVDSGWAGILSANYKVKW</sequence>
<dbReference type="PANTHER" id="PTHR35093">
    <property type="entry name" value="OUTER MEMBRANE PROTEIN NMB0088-RELATED"/>
    <property type="match status" value="1"/>
</dbReference>
<comment type="subcellular location">
    <subcellularLocation>
        <location evidence="1">Cell outer membrane</location>
        <topology evidence="1">Multi-pass membrane protein</topology>
    </subcellularLocation>
</comment>
<dbReference type="Gene3D" id="2.40.160.60">
    <property type="entry name" value="Outer membrane protein transport protein (OMPP1/FadL/TodX)"/>
    <property type="match status" value="1"/>
</dbReference>